<dbReference type="eggNOG" id="ENOG502Z7YB">
    <property type="taxonomic scope" value="Bacteria"/>
</dbReference>
<reference evidence="1 2" key="1">
    <citation type="journal article" date="2009" name="J. Bacteriol.">
        <title>Complete genome sequence of Robiginitalea biformata HTCC2501.</title>
        <authorList>
            <person name="Oh H.M."/>
            <person name="Giovannoni S.J."/>
            <person name="Lee K."/>
            <person name="Ferriera S."/>
            <person name="Johnson J."/>
            <person name="Cho J.C."/>
        </authorList>
    </citation>
    <scope>NUCLEOTIDE SEQUENCE [LARGE SCALE GENOMIC DNA]</scope>
    <source>
        <strain evidence="2">ATCC BAA-864 / HTCC2501 / KCTC 12146</strain>
    </source>
</reference>
<evidence type="ECO:0000313" key="2">
    <source>
        <dbReference type="Proteomes" id="UP000009049"/>
    </source>
</evidence>
<dbReference type="Proteomes" id="UP000009049">
    <property type="component" value="Chromosome"/>
</dbReference>
<evidence type="ECO:0008006" key="3">
    <source>
        <dbReference type="Google" id="ProtNLM"/>
    </source>
</evidence>
<dbReference type="AlphaFoldDB" id="A4CH74"/>
<dbReference type="HOGENOM" id="CLU_1178887_0_0_10"/>
<dbReference type="KEGG" id="rbi:RB2501_05270"/>
<dbReference type="STRING" id="313596.RB2501_05270"/>
<organism evidence="1 2">
    <name type="scientific">Robiginitalea biformata (strain ATCC BAA-864 / DSM 15991 / KCTC 12146 / HTCC2501)</name>
    <dbReference type="NCBI Taxonomy" id="313596"/>
    <lineage>
        <taxon>Bacteria</taxon>
        <taxon>Pseudomonadati</taxon>
        <taxon>Bacteroidota</taxon>
        <taxon>Flavobacteriia</taxon>
        <taxon>Flavobacteriales</taxon>
        <taxon>Flavobacteriaceae</taxon>
        <taxon>Robiginitalea</taxon>
    </lineage>
</organism>
<proteinExistence type="predicted"/>
<protein>
    <recommendedName>
        <fullName evidence="3">Membrane or secreted protein</fullName>
    </recommendedName>
</protein>
<accession>A4CH74</accession>
<keyword evidence="2" id="KW-1185">Reference proteome</keyword>
<gene>
    <name evidence="1" type="ordered locus">RB2501_05270</name>
</gene>
<sequence length="218" mass="24981">MGAQISPGAYKAVEMHGDTTRNHLLLVSDNYIIHTTYDSQPAHFISTMGGFYEIGEDSLRVDLEFNTDYEKTGEKVHRVSYGYADGNLIFNENHARPYRREPDLDQPLDGAWLFATRGPDTGQERRGDNSARKTLKFLNNGYFQWVAYNSETMDFMGSGGGRYAADQGIYTEQIQFFSRDDSRVGAELEFSFERKGDDWHHTGKNSRGEPMYEIWSIR</sequence>
<dbReference type="Gene3D" id="2.40.128.490">
    <property type="entry name" value="Uncharacterised protein PF14869, DUF4488"/>
    <property type="match status" value="1"/>
</dbReference>
<dbReference type="EMBL" id="CP001712">
    <property type="protein sequence ID" value="EAR16282.1"/>
    <property type="molecule type" value="Genomic_DNA"/>
</dbReference>
<name>A4CH74_ROBBH</name>
<evidence type="ECO:0000313" key="1">
    <source>
        <dbReference type="EMBL" id="EAR16282.1"/>
    </source>
</evidence>